<feature type="signal peptide" evidence="1">
    <location>
        <begin position="1"/>
        <end position="16"/>
    </location>
</feature>
<name>A0AAV7EKA9_ARIFI</name>
<dbReference type="EMBL" id="JAINDJ010000005">
    <property type="protein sequence ID" value="KAG9448126.1"/>
    <property type="molecule type" value="Genomic_DNA"/>
</dbReference>
<keyword evidence="3" id="KW-1185">Reference proteome</keyword>
<dbReference type="AlphaFoldDB" id="A0AAV7EKA9"/>
<comment type="caution">
    <text evidence="2">The sequence shown here is derived from an EMBL/GenBank/DDBJ whole genome shotgun (WGS) entry which is preliminary data.</text>
</comment>
<reference evidence="2 3" key="1">
    <citation type="submission" date="2021-07" db="EMBL/GenBank/DDBJ databases">
        <title>The Aristolochia fimbriata genome: insights into angiosperm evolution, floral development and chemical biosynthesis.</title>
        <authorList>
            <person name="Jiao Y."/>
        </authorList>
    </citation>
    <scope>NUCLEOTIDE SEQUENCE [LARGE SCALE GENOMIC DNA]</scope>
    <source>
        <strain evidence="2">IBCAS-2021</strain>
        <tissue evidence="2">Leaf</tissue>
    </source>
</reference>
<gene>
    <name evidence="2" type="ORF">H6P81_014254</name>
</gene>
<accession>A0AAV7EKA9</accession>
<keyword evidence="1" id="KW-0732">Signal</keyword>
<dbReference type="Proteomes" id="UP000825729">
    <property type="component" value="Unassembled WGS sequence"/>
</dbReference>
<evidence type="ECO:0000313" key="3">
    <source>
        <dbReference type="Proteomes" id="UP000825729"/>
    </source>
</evidence>
<proteinExistence type="predicted"/>
<evidence type="ECO:0000256" key="1">
    <source>
        <dbReference type="SAM" id="SignalP"/>
    </source>
</evidence>
<feature type="chain" id="PRO_5043697944" evidence="1">
    <location>
        <begin position="17"/>
        <end position="107"/>
    </location>
</feature>
<protein>
    <submittedName>
        <fullName evidence="2">Uncharacterized protein</fullName>
    </submittedName>
</protein>
<organism evidence="2 3">
    <name type="scientific">Aristolochia fimbriata</name>
    <name type="common">White veined hardy Dutchman's pipe vine</name>
    <dbReference type="NCBI Taxonomy" id="158543"/>
    <lineage>
        <taxon>Eukaryota</taxon>
        <taxon>Viridiplantae</taxon>
        <taxon>Streptophyta</taxon>
        <taxon>Embryophyta</taxon>
        <taxon>Tracheophyta</taxon>
        <taxon>Spermatophyta</taxon>
        <taxon>Magnoliopsida</taxon>
        <taxon>Magnoliidae</taxon>
        <taxon>Piperales</taxon>
        <taxon>Aristolochiaceae</taxon>
        <taxon>Aristolochia</taxon>
    </lineage>
</organism>
<sequence>MIPQLITGLWASSAMSFFLELHLLKLRVRRTPSDDDFCSFFRLINSVDFTLDFECGLALVKNATELVIILQDYACRSELPIKPACFYGSQGSHLSAFGQRSGKKTAP</sequence>
<evidence type="ECO:0000313" key="2">
    <source>
        <dbReference type="EMBL" id="KAG9448126.1"/>
    </source>
</evidence>